<dbReference type="PANTHER" id="PTHR13457">
    <property type="entry name" value="BAP28"/>
    <property type="match status" value="1"/>
</dbReference>
<dbReference type="InterPro" id="IPR040191">
    <property type="entry name" value="UTP10"/>
</dbReference>
<dbReference type="InterPro" id="IPR056473">
    <property type="entry name" value="HEAT_Utp10/HEAT1"/>
</dbReference>
<reference evidence="9 10" key="1">
    <citation type="journal article" date="2015" name="Genome Biol. Evol.">
        <title>The genome of winter moth (Operophtera brumata) provides a genomic perspective on sexual dimorphism and phenology.</title>
        <authorList>
            <person name="Derks M.F."/>
            <person name="Smit S."/>
            <person name="Salis L."/>
            <person name="Schijlen E."/>
            <person name="Bossers A."/>
            <person name="Mateman C."/>
            <person name="Pijl A.S."/>
            <person name="de Ridder D."/>
            <person name="Groenen M.A."/>
            <person name="Visser M.E."/>
            <person name="Megens H.J."/>
        </authorList>
    </citation>
    <scope>NUCLEOTIDE SEQUENCE [LARGE SCALE GENOMIC DNA]</scope>
    <source>
        <strain evidence="9">WM2013NL</strain>
        <tissue evidence="9">Head and thorax</tissue>
    </source>
</reference>
<comment type="subcellular location">
    <subcellularLocation>
        <location evidence="1 7">Nucleus</location>
        <location evidence="1 7">Nucleolus</location>
    </subcellularLocation>
</comment>
<dbReference type="GO" id="GO:0045943">
    <property type="term" value="P:positive regulation of transcription by RNA polymerase I"/>
    <property type="evidence" value="ECO:0007669"/>
    <property type="project" value="TreeGrafter"/>
</dbReference>
<evidence type="ECO:0000256" key="2">
    <source>
        <dbReference type="ARBA" id="ARBA00010559"/>
    </source>
</evidence>
<feature type="domain" description="BP28 C-terminal" evidence="8">
    <location>
        <begin position="1834"/>
        <end position="1988"/>
    </location>
</feature>
<keyword evidence="5 7" id="KW-0539">Nucleus</keyword>
<comment type="similarity">
    <text evidence="2 7">Belongs to the HEATR1/UTP10 family.</text>
</comment>
<dbReference type="SUPFAM" id="SSF48371">
    <property type="entry name" value="ARM repeat"/>
    <property type="match status" value="2"/>
</dbReference>
<comment type="function">
    <text evidence="7">Involved in nucleolar processing of pre-18S ribosomal RNA.</text>
</comment>
<dbReference type="Gene3D" id="1.25.10.10">
    <property type="entry name" value="Leucine-rich Repeat Variant"/>
    <property type="match status" value="2"/>
</dbReference>
<evidence type="ECO:0000256" key="3">
    <source>
        <dbReference type="ARBA" id="ARBA00022517"/>
    </source>
</evidence>
<keyword evidence="4 7" id="KW-0698">rRNA processing</keyword>
<evidence type="ECO:0000256" key="7">
    <source>
        <dbReference type="RuleBase" id="RU367065"/>
    </source>
</evidence>
<dbReference type="EMBL" id="JTDY01002252">
    <property type="protein sequence ID" value="KOB71794.1"/>
    <property type="molecule type" value="Genomic_DNA"/>
</dbReference>
<dbReference type="GO" id="GO:0000462">
    <property type="term" value="P:maturation of SSU-rRNA from tricistronic rRNA transcript (SSU-rRNA, 5.8S rRNA, LSU-rRNA)"/>
    <property type="evidence" value="ECO:0007669"/>
    <property type="project" value="TreeGrafter"/>
</dbReference>
<dbReference type="Pfam" id="PF23243">
    <property type="entry name" value="HEAT_HEATR1"/>
    <property type="match status" value="1"/>
</dbReference>
<dbReference type="GO" id="GO:0030515">
    <property type="term" value="F:snoRNA binding"/>
    <property type="evidence" value="ECO:0007669"/>
    <property type="project" value="TreeGrafter"/>
</dbReference>
<dbReference type="InterPro" id="IPR012954">
    <property type="entry name" value="BP28_C_dom"/>
</dbReference>
<dbReference type="STRING" id="104452.A0A0L7L8Y2"/>
<dbReference type="GO" id="GO:0030686">
    <property type="term" value="C:90S preribosome"/>
    <property type="evidence" value="ECO:0007669"/>
    <property type="project" value="TreeGrafter"/>
</dbReference>
<evidence type="ECO:0000256" key="6">
    <source>
        <dbReference type="ARBA" id="ARBA00023274"/>
    </source>
</evidence>
<evidence type="ECO:0000313" key="9">
    <source>
        <dbReference type="EMBL" id="KOB71794.1"/>
    </source>
</evidence>
<dbReference type="Proteomes" id="UP000037510">
    <property type="component" value="Unassembled WGS sequence"/>
</dbReference>
<evidence type="ECO:0000256" key="5">
    <source>
        <dbReference type="ARBA" id="ARBA00023242"/>
    </source>
</evidence>
<keyword evidence="3 7" id="KW-0690">Ribosome biogenesis</keyword>
<comment type="caution">
    <text evidence="9">The sequence shown here is derived from an EMBL/GenBank/DDBJ whole genome shotgun (WGS) entry which is preliminary data.</text>
</comment>
<dbReference type="InterPro" id="IPR016024">
    <property type="entry name" value="ARM-type_fold"/>
</dbReference>
<evidence type="ECO:0000256" key="4">
    <source>
        <dbReference type="ARBA" id="ARBA00022552"/>
    </source>
</evidence>
<accession>A0A0L7L8Y2</accession>
<dbReference type="SMART" id="SM01036">
    <property type="entry name" value="BP28CT"/>
    <property type="match status" value="1"/>
</dbReference>
<dbReference type="PANTHER" id="PTHR13457:SF1">
    <property type="entry name" value="HEAT REPEAT-CONTAINING PROTEIN 1"/>
    <property type="match status" value="1"/>
</dbReference>
<dbReference type="GO" id="GO:0034455">
    <property type="term" value="C:t-UTP complex"/>
    <property type="evidence" value="ECO:0007669"/>
    <property type="project" value="TreeGrafter"/>
</dbReference>
<keyword evidence="10" id="KW-1185">Reference proteome</keyword>
<name>A0A0L7L8Y2_OPEBR</name>
<organism evidence="9 10">
    <name type="scientific">Operophtera brumata</name>
    <name type="common">Winter moth</name>
    <name type="synonym">Phalaena brumata</name>
    <dbReference type="NCBI Taxonomy" id="104452"/>
    <lineage>
        <taxon>Eukaryota</taxon>
        <taxon>Metazoa</taxon>
        <taxon>Ecdysozoa</taxon>
        <taxon>Arthropoda</taxon>
        <taxon>Hexapoda</taxon>
        <taxon>Insecta</taxon>
        <taxon>Pterygota</taxon>
        <taxon>Neoptera</taxon>
        <taxon>Endopterygota</taxon>
        <taxon>Lepidoptera</taxon>
        <taxon>Glossata</taxon>
        <taxon>Ditrysia</taxon>
        <taxon>Geometroidea</taxon>
        <taxon>Geometridae</taxon>
        <taxon>Larentiinae</taxon>
        <taxon>Operophtera</taxon>
    </lineage>
</organism>
<sequence length="2122" mass="242224">MVRGLGLLKTKKSAGAMATSLAAQLQRLAVPQSTIYKDDNKTVSLLFDPKEAAHKDRDTFYEIGCSGLSELIALNEAFLIYEGTLFSLSSKEFERAMENKDVNENLDKTIERFLLQISPYILLQPAHKALEWLINRYHIHQYNQDAIMALILPYHSTKIFVRIVQLMDIKEQSNRWSWLRPVQKTGTPLANQTMFNLCARNNTTMAFIAKTTLKYVEQYGEKANQLNTVFAFFCQSAIGMINSTEKIKESLINSLLPTIIAAIESPIADFRASAYIILGYLFTKTSFKIRTLNVIVDKLLTTSFDLSYDVTLLIIILCENQTNYVNMSETILNDMSIDIMNTLCGHLKVLIERNNNILSFVLAFLSSVLPQMQKDSEEFMRFSKLPEILIDEVDLKNQQPEKVITCVLKYYLPGKKSLNKGKSNEKDGNESDLEIIEDEDDFSIKIFNWYAVFLKMLERQYPDAFDKVIKTTMSSTSELKRSRKDQLSKLLGFKPSIAHKLGGTYLFENLNHVNSELRIEGIKYIQKEIDAIMKEDADFVKDSIVSRLSDTHPQVVNATLDIPTSNFEELLNELEAANALVKICGKQTQAWKPIIKKAIKKFCSLKLLPVNQDVIIALLPYVFANDKESAEVAWEILSSKWGKKFKLTRQGIGLKETHKDNPTVINQMVFKAIFVNKTINFEDILNENLLNKENTTDICWYMLLKSCSFNKVAVEEVSGILNLLLESVESRSIVMATDGKVFSSEIVPEFVSESKKDNILFEVIEYLFSRVIEDVNIREIPKPWCNVCKTSEMILIRRLYEICITGCGIPSYGEHYVKLLYKLLDKFFKNTKEKFEFIANFACGHILYAADPKDVIGPELQLKSIKLLTNFIALQSDRTWLYESDVLVLMVLFNLNNPVTAIRQSVIDIIVLILQEKPNNKLIYIRLFEQIMIHDQALLLDHQQVSQVLITILTQKDQQTKLFRHNCLQKLMGVLNSKATPSHIKSSFLKILSKFDIAIAFPHIMPVLNPLETTLRGHNKDSRLTLDIYESNIFKSVYSLINESTIAKFDEADVWASIEFGLKEYRECILQEDQSYTSPAVLIMKQIEEESFKKIPETKRKEFVRLIGFAGAISNNPTISSVASRLMKKIHLNFDDFKPIFQQMINAADPAADTSKTKRTISTSSLSHELTETDDWRLGVAILEYVQNKKKMELDKSFMPILFELLGKCLRFEEQSYVEYTKQLILSSMWYYCKKFINETDREVLKTLKSGFKVGLIIQCIRGTQNPQTHHHALILLSHAAYMLPEQVLHHTMEIFTFMGSSVLRHDDAYSFQIITRIIETLIPILVKLEKSADHLHEKELQNLQKRVVPVLRIFADVVLDVPEHRRLPLYKKLIETIGPEQFLWVFVALLLEAHVTHFSENTKKDDPPSRTLAKQEAPVNGLDFGQNILLEFPPEIWLGNFIKLMLHIKALPLQKDENAMETDVDPSDIFSVNAHSPTQLRHYKYVVITFMSNCLSSSRFIQHNSQATDLEAMGEKFKTLIINILTYIQSISKLSDEKTMKYWRVMSHHTYDLLDHTNNLLSAPMFLSVIRGLLKHTLQTVRRKSMELLNSKIQHHPEFLANADREALLSLLDPLLDIVKTIETKDKSLNEITAQELELNQQTALLSLKLLTRMLASENPEPFKPVLDTVTEYTCTSSISGNVMASIVLCLAELCSNMKAHALVSLRKFMPALIKVLKKQREAETSELVLLSTVTAISKIVESLPLFLSPYVQKILYEYSILLAKWQNSNQDQVSVVVAKLANIKKKIAGAIPPRVLIPAVNETYQKLLEKGKFDAIGPVMSVLADSFTNVTTADFTALQQDLTAFFLAALQLRSDAADKDIDLAVIDRAEDEVVKALVNLVLKLSETSFRPFYFKIYDWAIRTNVEGRKDRVITFYRLSSAIAEQLKGLFVLFASHFIKNAADLLDSCNNSKTEEYYFDSEEKCLTLIRYIIKTLNIVFLYDSQSFLNKDRFETLMQPVVDQLENTMGGIPSLKTRAEEFIIPCVSQFAVATADDSLWKLLNYQILLKTRHNDAEIRLTALDCLVAMATQLGSSWLPLLAESVPFLAELLEDGDARIETSTKDAIRKLETILGEPLEKYF</sequence>
<dbReference type="GO" id="GO:0032040">
    <property type="term" value="C:small-subunit processome"/>
    <property type="evidence" value="ECO:0007669"/>
    <property type="project" value="TreeGrafter"/>
</dbReference>
<dbReference type="Pfam" id="PF08146">
    <property type="entry name" value="BP28CT"/>
    <property type="match status" value="1"/>
</dbReference>
<gene>
    <name evidence="9" type="ORF">OBRU01_13080</name>
</gene>
<evidence type="ECO:0000313" key="10">
    <source>
        <dbReference type="Proteomes" id="UP000037510"/>
    </source>
</evidence>
<keyword evidence="6 7" id="KW-0687">Ribonucleoprotein</keyword>
<evidence type="ECO:0000256" key="1">
    <source>
        <dbReference type="ARBA" id="ARBA00004604"/>
    </source>
</evidence>
<dbReference type="InterPro" id="IPR011989">
    <property type="entry name" value="ARM-like"/>
</dbReference>
<proteinExistence type="inferred from homology"/>
<evidence type="ECO:0000259" key="8">
    <source>
        <dbReference type="SMART" id="SM01036"/>
    </source>
</evidence>
<protein>
    <recommendedName>
        <fullName evidence="7">HEAT repeat-containing protein 1</fullName>
    </recommendedName>
</protein>